<dbReference type="NCBIfam" id="TIGR01643">
    <property type="entry name" value="YD_repeat_2x"/>
    <property type="match status" value="8"/>
</dbReference>
<name>A0ABU6CJ78_9ACTN</name>
<keyword evidence="1" id="KW-0677">Repeat</keyword>
<feature type="domain" description="Teneurin-like YD-shell" evidence="4">
    <location>
        <begin position="910"/>
        <end position="989"/>
    </location>
</feature>
<dbReference type="InterPro" id="IPR045351">
    <property type="entry name" value="DUF6531"/>
</dbReference>
<dbReference type="EMBL" id="JAOZYB010000317">
    <property type="protein sequence ID" value="MEB3964780.1"/>
    <property type="molecule type" value="Genomic_DNA"/>
</dbReference>
<dbReference type="Pfam" id="PF25023">
    <property type="entry name" value="TEN_YD-shell"/>
    <property type="match status" value="2"/>
</dbReference>
<comment type="caution">
    <text evidence="5">The sequence shown here is derived from an EMBL/GenBank/DDBJ whole genome shotgun (WGS) entry which is preliminary data.</text>
</comment>
<dbReference type="Pfam" id="PF20148">
    <property type="entry name" value="DUF6531"/>
    <property type="match status" value="1"/>
</dbReference>
<accession>A0ABU6CJ78</accession>
<feature type="compositionally biased region" description="Basic residues" evidence="2">
    <location>
        <begin position="1041"/>
        <end position="1057"/>
    </location>
</feature>
<dbReference type="InterPro" id="IPR006530">
    <property type="entry name" value="YD"/>
</dbReference>
<dbReference type="InterPro" id="IPR050708">
    <property type="entry name" value="T6SS_VgrG/RHS"/>
</dbReference>
<proteinExistence type="predicted"/>
<dbReference type="Proteomes" id="UP001352223">
    <property type="component" value="Unassembled WGS sequence"/>
</dbReference>
<evidence type="ECO:0000313" key="6">
    <source>
        <dbReference type="Proteomes" id="UP001352223"/>
    </source>
</evidence>
<dbReference type="PANTHER" id="PTHR32305">
    <property type="match status" value="1"/>
</dbReference>
<protein>
    <submittedName>
        <fullName evidence="5">DUF6531 domain-containing protein</fullName>
    </submittedName>
</protein>
<dbReference type="RefSeq" id="WP_324772499.1">
    <property type="nucleotide sequence ID" value="NZ_JAOZYB010000317.1"/>
</dbReference>
<evidence type="ECO:0000259" key="4">
    <source>
        <dbReference type="Pfam" id="PF25023"/>
    </source>
</evidence>
<dbReference type="Pfam" id="PF05593">
    <property type="entry name" value="RHS_repeat"/>
    <property type="match status" value="4"/>
</dbReference>
<dbReference type="NCBIfam" id="TIGR03696">
    <property type="entry name" value="Rhs_assc_core"/>
    <property type="match status" value="1"/>
</dbReference>
<feature type="domain" description="DUF6531" evidence="3">
    <location>
        <begin position="2"/>
        <end position="65"/>
    </location>
</feature>
<gene>
    <name evidence="5" type="ORF">OKJ48_31800</name>
</gene>
<evidence type="ECO:0000256" key="2">
    <source>
        <dbReference type="SAM" id="MobiDB-lite"/>
    </source>
</evidence>
<evidence type="ECO:0000256" key="1">
    <source>
        <dbReference type="ARBA" id="ARBA00022737"/>
    </source>
</evidence>
<dbReference type="InterPro" id="IPR056823">
    <property type="entry name" value="TEN-like_YD-shell"/>
</dbReference>
<dbReference type="PANTHER" id="PTHR32305:SF15">
    <property type="entry name" value="PROTEIN RHSA-RELATED"/>
    <property type="match status" value="1"/>
</dbReference>
<evidence type="ECO:0000259" key="3">
    <source>
        <dbReference type="Pfam" id="PF20148"/>
    </source>
</evidence>
<feature type="region of interest" description="Disordered" evidence="2">
    <location>
        <begin position="1034"/>
        <end position="1087"/>
    </location>
</feature>
<reference evidence="5 6" key="1">
    <citation type="submission" date="2022-10" db="EMBL/GenBank/DDBJ databases">
        <authorList>
            <person name="Xie J."/>
            <person name="Shen N."/>
        </authorList>
    </citation>
    <scope>NUCLEOTIDE SEQUENCE [LARGE SCALE GENOMIC DNA]</scope>
    <source>
        <strain evidence="5 6">DSM 41681</strain>
    </source>
</reference>
<feature type="domain" description="Teneurin-like YD-shell" evidence="4">
    <location>
        <begin position="684"/>
        <end position="857"/>
    </location>
</feature>
<dbReference type="PRINTS" id="PR00394">
    <property type="entry name" value="RHSPROTEIN"/>
</dbReference>
<organism evidence="5 6">
    <name type="scientific">Streptomyces kunmingensis</name>
    <dbReference type="NCBI Taxonomy" id="68225"/>
    <lineage>
        <taxon>Bacteria</taxon>
        <taxon>Bacillati</taxon>
        <taxon>Actinomycetota</taxon>
        <taxon>Actinomycetes</taxon>
        <taxon>Kitasatosporales</taxon>
        <taxon>Streptomycetaceae</taxon>
        <taxon>Streptomyces</taxon>
    </lineage>
</organism>
<keyword evidence="6" id="KW-1185">Reference proteome</keyword>
<dbReference type="InterPro" id="IPR031325">
    <property type="entry name" value="RHS_repeat"/>
</dbReference>
<evidence type="ECO:0000313" key="5">
    <source>
        <dbReference type="EMBL" id="MEB3964780.1"/>
    </source>
</evidence>
<sequence>MTLPHTDLSLPGVLPLVLRRTHLSGYSYGQWFGRSWASTLDERIELDPQGQGAVWAREDGSLLVYPALPAPGDTEGVLPLEGPRLPLVHGGHDNGTTTYQITEPVTRLVRTFTGSPYNASPAYWLGEIEDRHGNRIIVHRDGDGSPTAVAHGGGYHLALTVEDARIRILSLRTPEGPLPVLRYGYDRRGRLDAVTNSTGLPLRFTYDDADRDTSWTDRNDSTFRYVFDDDGRITRTVGPDGILSSAFAYARHTETGDRITRYTDSTGATSTYYLNSALQVVAETDPLGHTSSFSFDDQDRILAHTDPLGVTTRYERDARGNLTGLHAADGAYSHAVYNEWDLPVCITERGGARRAFEYDEHGNGTAVIEADGARTEYTYNSRGHITAIRNAVGDCTRITTDAAGLPSRITAPDGALMTLTRDAFGRVVHAVDALGGVLRQGWTIEGRPSWRELPDGSREEWNWDGEGNLTSHTDRMGRTSRHQATHFDKPSVTTTTDGVDYRFTHDTELRLTQVTNAEGLQWRYTYDAAGRLVSETDFDGRTISYGHDALGRLTSRTNGAGQTLTFERDVLGRVTSLHHDDGAVSTFTRDERGHVTQITNPHACIDLERDAAGRIVAETVNGATTYYGFDALGRRIHRRTPTGATSTLVYDTGGLSSYTSGDHTFTFERDALGRETARTLDGFLSLHQSWDSVGRVLSQSLTSGQESLLRREFTYQADGTLTGIDDSLTGQRTYSLDTASRVTAVHARGWNETYAYNTAGDLTHASLPERVPGQDRTGEHRYSGSRLAQAGRTHDHYDAQGRVIRRRSTTLSGKTLTWHFTWDAEDRLTHATTPHHGRWHYLYDALGRRIAKHRLDDNDHPVERSTYIWDGAQLVEQQADGVTLTWDYLCLRPLAQREAKPNGQQDDVDRRFFAIVADLTGAPSELVTPDGTLAWRARDSVWGSTQWNRDCTTYTPLRYPGQQYDPETGLHYNVNRYYDPHLGRYLSPDPLGLAPSTNHYAYVPNPFTLADPLGLAGCEPDPTWGDKVVLGAGRTRPPLRNARHHHARHARRGHRCQKVPAATRLRPRHRPQPGARPHARAGPGRLR</sequence>
<dbReference type="InterPro" id="IPR022385">
    <property type="entry name" value="Rhs_assc_core"/>
</dbReference>
<dbReference type="Gene3D" id="2.180.10.10">
    <property type="entry name" value="RHS repeat-associated core"/>
    <property type="match status" value="2"/>
</dbReference>